<name>A0A0F4GX73_9PEZI</name>
<organism evidence="1 2">
    <name type="scientific">Zymoseptoria brevis</name>
    <dbReference type="NCBI Taxonomy" id="1047168"/>
    <lineage>
        <taxon>Eukaryota</taxon>
        <taxon>Fungi</taxon>
        <taxon>Dikarya</taxon>
        <taxon>Ascomycota</taxon>
        <taxon>Pezizomycotina</taxon>
        <taxon>Dothideomycetes</taxon>
        <taxon>Dothideomycetidae</taxon>
        <taxon>Mycosphaerellales</taxon>
        <taxon>Mycosphaerellaceae</taxon>
        <taxon>Zymoseptoria</taxon>
    </lineage>
</organism>
<proteinExistence type="predicted"/>
<comment type="caution">
    <text evidence="1">The sequence shown here is derived from an EMBL/GenBank/DDBJ whole genome shotgun (WGS) entry which is preliminary data.</text>
</comment>
<evidence type="ECO:0000313" key="2">
    <source>
        <dbReference type="Proteomes" id="UP000033647"/>
    </source>
</evidence>
<dbReference type="OrthoDB" id="4392610at2759"/>
<protein>
    <submittedName>
        <fullName evidence="1">DUF1763-domain-containing protein</fullName>
    </submittedName>
</protein>
<evidence type="ECO:0000313" key="1">
    <source>
        <dbReference type="EMBL" id="KJY01992.1"/>
    </source>
</evidence>
<dbReference type="Proteomes" id="UP000033647">
    <property type="component" value="Unassembled WGS sequence"/>
</dbReference>
<keyword evidence="2" id="KW-1185">Reference proteome</keyword>
<reference evidence="1 2" key="1">
    <citation type="submission" date="2015-03" db="EMBL/GenBank/DDBJ databases">
        <title>RNA-seq based gene annotation and comparative genomics of four Zymoseptoria species reveal species-specific pathogenicity related genes and transposable element activity.</title>
        <authorList>
            <person name="Grandaubert J."/>
            <person name="Bhattacharyya A."/>
            <person name="Stukenbrock E.H."/>
        </authorList>
    </citation>
    <scope>NUCLEOTIDE SEQUENCE [LARGE SCALE GENOMIC DNA]</scope>
    <source>
        <strain evidence="1 2">Zb18110</strain>
    </source>
</reference>
<gene>
    <name evidence="1" type="ORF">TI39_contig265g00014</name>
</gene>
<dbReference type="AlphaFoldDB" id="A0A0F4GX73"/>
<dbReference type="EMBL" id="LAFY01000257">
    <property type="protein sequence ID" value="KJY01992.1"/>
    <property type="molecule type" value="Genomic_DNA"/>
</dbReference>
<accession>A0A0F4GX73</accession>
<sequence>MSATTSNIAIIHAYRHLHQHLLRAVQYSKPARYIVRDRLREAFRTCKPKDYDAARIARTLEFLNGSAKTTGLEHKIVKNWVHVWWGKGKTPGKSPKHQNYVIQKEAYVEFDRTIEKLNESMRLCIR</sequence>
<dbReference type="STRING" id="1047168.A0A0F4GX73"/>